<gene>
    <name evidence="2" type="ORF">LVJ83_08670</name>
</gene>
<feature type="chain" id="PRO_5047429358" evidence="1">
    <location>
        <begin position="22"/>
        <end position="114"/>
    </location>
</feature>
<keyword evidence="1" id="KW-0732">Signal</keyword>
<keyword evidence="3" id="KW-1185">Reference proteome</keyword>
<protein>
    <submittedName>
        <fullName evidence="2">Uncharacterized protein</fullName>
    </submittedName>
</protein>
<reference evidence="2 3" key="1">
    <citation type="journal article" date="2022" name="Res Sq">
        <title>Evolution of multicellular longitudinally dividing oral cavity symbionts (Neisseriaceae).</title>
        <authorList>
            <person name="Nyongesa S."/>
            <person name="Weber P."/>
            <person name="Bernet E."/>
            <person name="Pullido F."/>
            <person name="Nieckarz M."/>
            <person name="Delaby M."/>
            <person name="Nieves C."/>
            <person name="Viehboeck T."/>
            <person name="Krause N."/>
            <person name="Rivera-Millot A."/>
            <person name="Nakamura A."/>
            <person name="Vischer N."/>
            <person name="VanNieuwenhze M."/>
            <person name="Brun Y."/>
            <person name="Cava F."/>
            <person name="Bulgheresi S."/>
            <person name="Veyrier F."/>
        </authorList>
    </citation>
    <scope>NUCLEOTIDE SEQUENCE [LARGE SCALE GENOMIC DNA]</scope>
    <source>
        <strain evidence="2 3">CCUG 63373m</strain>
    </source>
</reference>
<evidence type="ECO:0000313" key="2">
    <source>
        <dbReference type="EMBL" id="UOO81052.1"/>
    </source>
</evidence>
<dbReference type="RefSeq" id="WP_244784121.1">
    <property type="nucleotide sequence ID" value="NZ_CP091508.1"/>
</dbReference>
<evidence type="ECO:0000313" key="3">
    <source>
        <dbReference type="Proteomes" id="UP000829817"/>
    </source>
</evidence>
<name>A0ABY4DR09_9NEIS</name>
<evidence type="ECO:0000256" key="1">
    <source>
        <dbReference type="SAM" id="SignalP"/>
    </source>
</evidence>
<feature type="signal peptide" evidence="1">
    <location>
        <begin position="1"/>
        <end position="21"/>
    </location>
</feature>
<dbReference type="EMBL" id="CP091508">
    <property type="protein sequence ID" value="UOO81052.1"/>
    <property type="molecule type" value="Genomic_DNA"/>
</dbReference>
<sequence length="114" mass="10804">MKKRSISLFLGLMLAATGVQAGGLGGGLGAAALGGNANGTVTVGTITNSNVDATANATGKDSEAMAGGVISATPKGQQGVNAKITVGVIDNSTIRAKATAKDGGAAYAGGVISK</sequence>
<dbReference type="Proteomes" id="UP000829817">
    <property type="component" value="Chromosome"/>
</dbReference>
<organism evidence="2 3">
    <name type="scientific">Uruburuella testudinis</name>
    <dbReference type="NCBI Taxonomy" id="1282863"/>
    <lineage>
        <taxon>Bacteria</taxon>
        <taxon>Pseudomonadati</taxon>
        <taxon>Pseudomonadota</taxon>
        <taxon>Betaproteobacteria</taxon>
        <taxon>Neisseriales</taxon>
        <taxon>Neisseriaceae</taxon>
        <taxon>Uruburuella</taxon>
    </lineage>
</organism>
<proteinExistence type="predicted"/>
<accession>A0ABY4DR09</accession>